<dbReference type="OrthoDB" id="287623at2759"/>
<proteinExistence type="predicted"/>
<organism evidence="2 3">
    <name type="scientific">Steatornis caripensis</name>
    <name type="common">Oilbird</name>
    <dbReference type="NCBI Taxonomy" id="48435"/>
    <lineage>
        <taxon>Eukaryota</taxon>
        <taxon>Metazoa</taxon>
        <taxon>Chordata</taxon>
        <taxon>Craniata</taxon>
        <taxon>Vertebrata</taxon>
        <taxon>Euteleostomi</taxon>
        <taxon>Archelosauria</taxon>
        <taxon>Archosauria</taxon>
        <taxon>Dinosauria</taxon>
        <taxon>Saurischia</taxon>
        <taxon>Theropoda</taxon>
        <taxon>Coelurosauria</taxon>
        <taxon>Aves</taxon>
        <taxon>Neognathae</taxon>
        <taxon>Neoaves</taxon>
        <taxon>Strisores</taxon>
        <taxon>Caprimulgiformes</taxon>
        <taxon>Steatornithidae</taxon>
        <taxon>Steatornis</taxon>
    </lineage>
</organism>
<evidence type="ECO:0000313" key="3">
    <source>
        <dbReference type="Proteomes" id="UP000516988"/>
    </source>
</evidence>
<evidence type="ECO:0000256" key="1">
    <source>
        <dbReference type="SAM" id="Coils"/>
    </source>
</evidence>
<keyword evidence="3" id="KW-1185">Reference proteome</keyword>
<feature type="coiled-coil region" evidence="1">
    <location>
        <begin position="47"/>
        <end position="134"/>
    </location>
</feature>
<feature type="coiled-coil region" evidence="1">
    <location>
        <begin position="329"/>
        <end position="370"/>
    </location>
</feature>
<feature type="coiled-coil region" evidence="1">
    <location>
        <begin position="785"/>
        <end position="861"/>
    </location>
</feature>
<dbReference type="PANTHER" id="PTHR47899">
    <property type="entry name" value="COILED-COIL DOMAIN-CONTAINING PROTEIN 171"/>
    <property type="match status" value="1"/>
</dbReference>
<gene>
    <name evidence="2" type="primary">Ccdc171</name>
    <name evidence="2" type="ORF">STECAR_R09703</name>
</gene>
<accession>A0A7K6WJU1</accession>
<comment type="caution">
    <text evidence="2">The sequence shown here is derived from an EMBL/GenBank/DDBJ whole genome shotgun (WGS) entry which is preliminary data.</text>
</comment>
<evidence type="ECO:0000313" key="2">
    <source>
        <dbReference type="EMBL" id="NWX47532.1"/>
    </source>
</evidence>
<keyword evidence="1" id="KW-0175">Coiled coil</keyword>
<feature type="coiled-coil region" evidence="1">
    <location>
        <begin position="182"/>
        <end position="294"/>
    </location>
</feature>
<name>A0A7K6WJU1_STECA</name>
<dbReference type="Proteomes" id="UP000516988">
    <property type="component" value="Unassembled WGS sequence"/>
</dbReference>
<dbReference type="InterPro" id="IPR038820">
    <property type="entry name" value="CCDC171"/>
</dbReference>
<dbReference type="PANTHER" id="PTHR47899:SF1">
    <property type="entry name" value="COILED-COIL DOMAIN-CONTAINING PROTEIN 171"/>
    <property type="match status" value="1"/>
</dbReference>
<protein>
    <submittedName>
        <fullName evidence="2">CC171 protein</fullName>
    </submittedName>
</protein>
<feature type="non-terminal residue" evidence="2">
    <location>
        <position position="983"/>
    </location>
</feature>
<reference evidence="2 3" key="1">
    <citation type="submission" date="2019-09" db="EMBL/GenBank/DDBJ databases">
        <title>Bird 10,000 Genomes (B10K) Project - Family phase.</title>
        <authorList>
            <person name="Zhang G."/>
        </authorList>
    </citation>
    <scope>NUCLEOTIDE SEQUENCE [LARGE SCALE GENOMIC DNA]</scope>
    <source>
        <strain evidence="2">OUT-0004</strain>
    </source>
</reference>
<sequence>AAVRLKKLEEDTEAERAAHLETKFNAEIIQLRIRDLEGALQLEKASQAEALLNLEMLKNEFEEVESTCEREKHNIQVNLEKLNILERECFSTNKQMNEEIGEKNKKIKDLSEKLEDSEKTCRELQKELAMVRQRPKHQVFLTETYENNMRELELLLDSFAMSGQQTAGTCKDKDKPGSFPILETLRCTLTAYQNKLEDRSNKVMLALFRSILKFLTAFLFPAPVLQEAQDNLADANKELNHLHTKCADRETLIGTLKMELQNVQQCLEKEKLHATESENEIRKLTRAYQKDMEEKLAFLRSLYQRLVAGCVLIKQPEGILDRFSSSELCAVLQENVDALISDLSRANEKISHLEQLCKSKSDTVEELQQKLADAFSKTAEQLKAQESCWQKQSKYVEQQYLSLLGEFRARAQEYQEKAQKNKEKNCVLEKRQEKLSLENVSVKNTLMQVQKEHSALLAGCALLAGALYPLYGRWCAMCSQKDLLRDQVNISELVHQEIRTIARALSDAGEYNQDEAKLKKRKFKGLIRVFRRGVIAVLAANRLKILAQSSSCLFSWENGFKEGIGILVCVGHSKGKHNLSSHEEGQIHCVEALNWFTSSKLLAAITSSVTELQDVLNKTGPKPWCSGHLLVRAATNSFSKLMDKLNVMMEAVSLHNSGSFTYLEKDSLLHRLSHGLRKINTQALEAGWCEGLSIMDITVSLQKQISEFTQRLHTAEVERRSLRLTLAEFKWNFSEMKKEADKVQSLQEQLNMFQESKMITHERFESAYQELINALHREHKAQVLLSEQAQQLQELNDKLELHSSEEADKNQVLSETVKRLSEAKMELRRKDQSLHELNRLLTQLEQDKRRLKESIHDAESALHMAAKDKELIISHMKFVETTLCKVRDQTLLSWTAASRNDFTLRLPKLHLETFAVEGLKGRPEVVAFQAMVKSFMDIYQLASSRIDRLVRETAPRQLHTGGLKSKFQTTCPPESLELVSLLF</sequence>
<feature type="non-terminal residue" evidence="2">
    <location>
        <position position="1"/>
    </location>
</feature>
<dbReference type="EMBL" id="VZSC01012393">
    <property type="protein sequence ID" value="NWX47532.1"/>
    <property type="molecule type" value="Genomic_DNA"/>
</dbReference>
<dbReference type="AlphaFoldDB" id="A0A7K6WJU1"/>